<dbReference type="EMBL" id="FNXG01000015">
    <property type="protein sequence ID" value="SEI13487.1"/>
    <property type="molecule type" value="Genomic_DNA"/>
</dbReference>
<dbReference type="InterPro" id="IPR029069">
    <property type="entry name" value="HotDog_dom_sf"/>
</dbReference>
<dbReference type="Gene3D" id="3.10.129.10">
    <property type="entry name" value="Hotdog Thioesterase"/>
    <property type="match status" value="1"/>
</dbReference>
<keyword evidence="4" id="KW-1185">Reference proteome</keyword>
<dbReference type="Proteomes" id="UP000199125">
    <property type="component" value="Unassembled WGS sequence"/>
</dbReference>
<dbReference type="InterPro" id="IPR006683">
    <property type="entry name" value="Thioestr_dom"/>
</dbReference>
<dbReference type="Pfam" id="PF03061">
    <property type="entry name" value="4HBT"/>
    <property type="match status" value="1"/>
</dbReference>
<dbReference type="CDD" id="cd03443">
    <property type="entry name" value="PaaI_thioesterase"/>
    <property type="match status" value="1"/>
</dbReference>
<dbReference type="STRING" id="65735.SAMN04488075_0094"/>
<evidence type="ECO:0000313" key="3">
    <source>
        <dbReference type="EMBL" id="SEI13487.1"/>
    </source>
</evidence>
<feature type="domain" description="Thioesterase" evidence="2">
    <location>
        <begin position="46"/>
        <end position="118"/>
    </location>
</feature>
<evidence type="ECO:0000259" key="2">
    <source>
        <dbReference type="Pfam" id="PF03061"/>
    </source>
</evidence>
<dbReference type="NCBIfam" id="TIGR00369">
    <property type="entry name" value="unchar_dom_1"/>
    <property type="match status" value="1"/>
</dbReference>
<dbReference type="AlphaFoldDB" id="A0A1H6NRU6"/>
<protein>
    <submittedName>
        <fullName evidence="3">Uncharacterized domain 1-containing protein</fullName>
    </submittedName>
</protein>
<accession>A0A1H6NRU6</accession>
<evidence type="ECO:0000313" key="4">
    <source>
        <dbReference type="Proteomes" id="UP000199125"/>
    </source>
</evidence>
<gene>
    <name evidence="3" type="ORF">SAMN04488075_0094</name>
</gene>
<dbReference type="InterPro" id="IPR003736">
    <property type="entry name" value="PAAI_dom"/>
</dbReference>
<sequence length="165" mass="18303">MPPGWKFLDLDFGFARTFGPVGFLETADQHLELGFRCGERHLNPLGICHGGATAAFADYAGLGAQYAFGLSRVITPTITLSIDFLQAIHPGQWVSARTDITNLTGKMCFTQTVARVDDTPVMSSRGIFKILSRIDLLEHPFYQRCAELWPSRVGIDRGQSDRRGR</sequence>
<organism evidence="3 4">
    <name type="scientific">Paracoccus alkenifer</name>
    <dbReference type="NCBI Taxonomy" id="65735"/>
    <lineage>
        <taxon>Bacteria</taxon>
        <taxon>Pseudomonadati</taxon>
        <taxon>Pseudomonadota</taxon>
        <taxon>Alphaproteobacteria</taxon>
        <taxon>Rhodobacterales</taxon>
        <taxon>Paracoccaceae</taxon>
        <taxon>Paracoccus</taxon>
    </lineage>
</organism>
<dbReference type="GO" id="GO:0016289">
    <property type="term" value="F:acyl-CoA hydrolase activity"/>
    <property type="evidence" value="ECO:0007669"/>
    <property type="project" value="UniProtKB-ARBA"/>
</dbReference>
<proteinExistence type="predicted"/>
<name>A0A1H6NRU6_9RHOB</name>
<keyword evidence="1" id="KW-0378">Hydrolase</keyword>
<evidence type="ECO:0000256" key="1">
    <source>
        <dbReference type="ARBA" id="ARBA00022801"/>
    </source>
</evidence>
<dbReference type="SUPFAM" id="SSF54637">
    <property type="entry name" value="Thioesterase/thiol ester dehydrase-isomerase"/>
    <property type="match status" value="1"/>
</dbReference>
<reference evidence="4" key="1">
    <citation type="submission" date="2016-10" db="EMBL/GenBank/DDBJ databases">
        <authorList>
            <person name="Varghese N."/>
            <person name="Submissions S."/>
        </authorList>
    </citation>
    <scope>NUCLEOTIDE SEQUENCE [LARGE SCALE GENOMIC DNA]</scope>
    <source>
        <strain evidence="4">DSM 11593</strain>
    </source>
</reference>